<protein>
    <submittedName>
        <fullName evidence="2">Class I SAM-dependent methyltransferase</fullName>
        <ecNumber evidence="2">2.1.1.-</ecNumber>
    </submittedName>
</protein>
<accession>A0ABW8T3N6</accession>
<dbReference type="Gene3D" id="3.40.50.150">
    <property type="entry name" value="Vaccinia Virus protein VP39"/>
    <property type="match status" value="1"/>
</dbReference>
<dbReference type="EC" id="2.1.1.-" evidence="2"/>
<dbReference type="SUPFAM" id="SSF53335">
    <property type="entry name" value="S-adenosyl-L-methionine-dependent methyltransferases"/>
    <property type="match status" value="1"/>
</dbReference>
<comment type="caution">
    <text evidence="2">The sequence shown here is derived from an EMBL/GenBank/DDBJ whole genome shotgun (WGS) entry which is preliminary data.</text>
</comment>
<dbReference type="Proteomes" id="UP001623591">
    <property type="component" value="Unassembled WGS sequence"/>
</dbReference>
<dbReference type="PANTHER" id="PTHR43591">
    <property type="entry name" value="METHYLTRANSFERASE"/>
    <property type="match status" value="1"/>
</dbReference>
<dbReference type="Pfam" id="PF08241">
    <property type="entry name" value="Methyltransf_11"/>
    <property type="match status" value="1"/>
</dbReference>
<dbReference type="PANTHER" id="PTHR43591:SF24">
    <property type="entry name" value="2-METHOXY-6-POLYPRENYL-1,4-BENZOQUINOL METHYLASE, MITOCHONDRIAL"/>
    <property type="match status" value="1"/>
</dbReference>
<dbReference type="GO" id="GO:0008168">
    <property type="term" value="F:methyltransferase activity"/>
    <property type="evidence" value="ECO:0007669"/>
    <property type="project" value="UniProtKB-KW"/>
</dbReference>
<dbReference type="InterPro" id="IPR013216">
    <property type="entry name" value="Methyltransf_11"/>
</dbReference>
<evidence type="ECO:0000313" key="2">
    <source>
        <dbReference type="EMBL" id="MFL0247047.1"/>
    </source>
</evidence>
<feature type="domain" description="Methyltransferase type 11" evidence="1">
    <location>
        <begin position="40"/>
        <end position="137"/>
    </location>
</feature>
<sequence length="214" mass="24433">MVNSKEWNWSVVEDTLWSEPSEDVYYYVNRWKALGFSKFLDLGCGLGRHSILFAENGFNTYSLDLSQVGLDTLNSKAEELGLSINTALGDINKLPYMDNAFDCLLAYHVISHTNTYGIGTIIREINRVLKSGGEFFITLCSKNSPSFISKNYPRLDENTIIKTEEPEVGIPHFYSDLKGVKRLLCNFNIIKIRHIEDIYDDTSGWHYFVHGAKK</sequence>
<dbReference type="RefSeq" id="WP_406769499.1">
    <property type="nucleotide sequence ID" value="NZ_JBJHZZ010000004.1"/>
</dbReference>
<gene>
    <name evidence="2" type="ORF">ACJDUG_08685</name>
</gene>
<dbReference type="GO" id="GO:0032259">
    <property type="term" value="P:methylation"/>
    <property type="evidence" value="ECO:0007669"/>
    <property type="project" value="UniProtKB-KW"/>
</dbReference>
<evidence type="ECO:0000259" key="1">
    <source>
        <dbReference type="Pfam" id="PF08241"/>
    </source>
</evidence>
<proteinExistence type="predicted"/>
<dbReference type="EMBL" id="JBJHZZ010000004">
    <property type="protein sequence ID" value="MFL0247047.1"/>
    <property type="molecule type" value="Genomic_DNA"/>
</dbReference>
<evidence type="ECO:0000313" key="3">
    <source>
        <dbReference type="Proteomes" id="UP001623591"/>
    </source>
</evidence>
<keyword evidence="3" id="KW-1185">Reference proteome</keyword>
<reference evidence="2 3" key="1">
    <citation type="submission" date="2024-11" db="EMBL/GenBank/DDBJ databases">
        <authorList>
            <person name="Heng Y.C."/>
            <person name="Lim A.C.H."/>
            <person name="Lee J.K.Y."/>
            <person name="Kittelmann S."/>
        </authorList>
    </citation>
    <scope>NUCLEOTIDE SEQUENCE [LARGE SCALE GENOMIC DNA]</scope>
    <source>
        <strain evidence="2 3">WILCCON 0185</strain>
    </source>
</reference>
<dbReference type="InterPro" id="IPR029063">
    <property type="entry name" value="SAM-dependent_MTases_sf"/>
</dbReference>
<dbReference type="CDD" id="cd02440">
    <property type="entry name" value="AdoMet_MTases"/>
    <property type="match status" value="1"/>
</dbReference>
<keyword evidence="2" id="KW-0489">Methyltransferase</keyword>
<organism evidence="2 3">
    <name type="scientific">Candidatus Clostridium stratigraminis</name>
    <dbReference type="NCBI Taxonomy" id="3381661"/>
    <lineage>
        <taxon>Bacteria</taxon>
        <taxon>Bacillati</taxon>
        <taxon>Bacillota</taxon>
        <taxon>Clostridia</taxon>
        <taxon>Eubacteriales</taxon>
        <taxon>Clostridiaceae</taxon>
        <taxon>Clostridium</taxon>
    </lineage>
</organism>
<keyword evidence="2" id="KW-0808">Transferase</keyword>
<name>A0ABW8T3N6_9CLOT</name>